<sequence>MTRQKTLSPRSGAELLLLGLIWGGSFLAIRIALDSVPVITTVFHRVFWAALALWAVVLIQRLPVPTSWRVWRAFLVMGLLNNALPFTLMAWGQLHVDTGLTSILNAATAIFGVLAAATVFPDERLSATRLTGVILGFAGVSITIGIGSLLRFDLQSMGQLAILAGTVSYAMAAVWARLHLSGLPPQVSAAGMLTGSTIFMLPVMLVVDGPPALLLPAETWLAIGYFAVAATAGAYLLYYRVLAAAGSGNLLLVTLIIPPVAITLGALVRNEALPPNAYLGFGILAVGLTILSRSGRRD</sequence>
<keyword evidence="8" id="KW-1185">Reference proteome</keyword>
<evidence type="ECO:0000313" key="7">
    <source>
        <dbReference type="EMBL" id="SHE70797.1"/>
    </source>
</evidence>
<proteinExistence type="predicted"/>
<dbReference type="Pfam" id="PF00892">
    <property type="entry name" value="EamA"/>
    <property type="match status" value="2"/>
</dbReference>
<feature type="transmembrane region" description="Helical" evidence="5">
    <location>
        <begin position="156"/>
        <end position="175"/>
    </location>
</feature>
<evidence type="ECO:0000313" key="8">
    <source>
        <dbReference type="Proteomes" id="UP000325134"/>
    </source>
</evidence>
<dbReference type="InterPro" id="IPR037185">
    <property type="entry name" value="EmrE-like"/>
</dbReference>
<accession>A0A1M4VPN0</accession>
<evidence type="ECO:0000256" key="4">
    <source>
        <dbReference type="ARBA" id="ARBA00023136"/>
    </source>
</evidence>
<feature type="transmembrane region" description="Helical" evidence="5">
    <location>
        <begin position="103"/>
        <end position="120"/>
    </location>
</feature>
<feature type="transmembrane region" description="Helical" evidence="5">
    <location>
        <begin position="71"/>
        <end position="91"/>
    </location>
</feature>
<name>A0A1M4VPN0_9RHOB</name>
<evidence type="ECO:0000256" key="5">
    <source>
        <dbReference type="SAM" id="Phobius"/>
    </source>
</evidence>
<evidence type="ECO:0000256" key="3">
    <source>
        <dbReference type="ARBA" id="ARBA00022989"/>
    </source>
</evidence>
<dbReference type="RefSeq" id="WP_149775265.1">
    <property type="nucleotide sequence ID" value="NZ_FQVK01000006.1"/>
</dbReference>
<feature type="transmembrane region" description="Helical" evidence="5">
    <location>
        <begin position="219"/>
        <end position="238"/>
    </location>
</feature>
<protein>
    <submittedName>
        <fullName evidence="7">Permease of the drug/metabolite transporter (DMT) superfamily</fullName>
    </submittedName>
</protein>
<dbReference type="PANTHER" id="PTHR32322">
    <property type="entry name" value="INNER MEMBRANE TRANSPORTER"/>
    <property type="match status" value="1"/>
</dbReference>
<feature type="transmembrane region" description="Helical" evidence="5">
    <location>
        <begin position="132"/>
        <end position="150"/>
    </location>
</feature>
<feature type="transmembrane region" description="Helical" evidence="5">
    <location>
        <begin position="275"/>
        <end position="292"/>
    </location>
</feature>
<feature type="transmembrane region" description="Helical" evidence="5">
    <location>
        <begin position="12"/>
        <end position="33"/>
    </location>
</feature>
<evidence type="ECO:0000259" key="6">
    <source>
        <dbReference type="Pfam" id="PF00892"/>
    </source>
</evidence>
<dbReference type="OrthoDB" id="9810556at2"/>
<dbReference type="InterPro" id="IPR000620">
    <property type="entry name" value="EamA_dom"/>
</dbReference>
<feature type="transmembrane region" description="Helical" evidence="5">
    <location>
        <begin position="250"/>
        <end position="269"/>
    </location>
</feature>
<evidence type="ECO:0000256" key="2">
    <source>
        <dbReference type="ARBA" id="ARBA00022692"/>
    </source>
</evidence>
<reference evidence="7 8" key="1">
    <citation type="submission" date="2016-11" db="EMBL/GenBank/DDBJ databases">
        <authorList>
            <person name="Varghese N."/>
            <person name="Submissions S."/>
        </authorList>
    </citation>
    <scope>NUCLEOTIDE SEQUENCE [LARGE SCALE GENOMIC DNA]</scope>
    <source>
        <strain evidence="7 8">DSM 29341</strain>
    </source>
</reference>
<organism evidence="7 8">
    <name type="scientific">Ruegeria intermedia</name>
    <dbReference type="NCBI Taxonomy" id="996115"/>
    <lineage>
        <taxon>Bacteria</taxon>
        <taxon>Pseudomonadati</taxon>
        <taxon>Pseudomonadota</taxon>
        <taxon>Alphaproteobacteria</taxon>
        <taxon>Rhodobacterales</taxon>
        <taxon>Roseobacteraceae</taxon>
        <taxon>Ruegeria</taxon>
    </lineage>
</organism>
<dbReference type="GO" id="GO:0016020">
    <property type="term" value="C:membrane"/>
    <property type="evidence" value="ECO:0007669"/>
    <property type="project" value="UniProtKB-SubCell"/>
</dbReference>
<dbReference type="Proteomes" id="UP000325134">
    <property type="component" value="Unassembled WGS sequence"/>
</dbReference>
<keyword evidence="2 5" id="KW-0812">Transmembrane</keyword>
<evidence type="ECO:0000256" key="1">
    <source>
        <dbReference type="ARBA" id="ARBA00004141"/>
    </source>
</evidence>
<dbReference type="SUPFAM" id="SSF103481">
    <property type="entry name" value="Multidrug resistance efflux transporter EmrE"/>
    <property type="match status" value="2"/>
</dbReference>
<keyword evidence="4 5" id="KW-0472">Membrane</keyword>
<comment type="subcellular location">
    <subcellularLocation>
        <location evidence="1">Membrane</location>
        <topology evidence="1">Multi-pass membrane protein</topology>
    </subcellularLocation>
</comment>
<feature type="domain" description="EamA" evidence="6">
    <location>
        <begin position="15"/>
        <end position="143"/>
    </location>
</feature>
<feature type="transmembrane region" description="Helical" evidence="5">
    <location>
        <begin position="39"/>
        <end position="59"/>
    </location>
</feature>
<feature type="domain" description="EamA" evidence="6">
    <location>
        <begin position="157"/>
        <end position="292"/>
    </location>
</feature>
<dbReference type="PANTHER" id="PTHR32322:SF9">
    <property type="entry name" value="AMINO-ACID METABOLITE EFFLUX PUMP-RELATED"/>
    <property type="match status" value="1"/>
</dbReference>
<dbReference type="InterPro" id="IPR050638">
    <property type="entry name" value="AA-Vitamin_Transporters"/>
</dbReference>
<feature type="transmembrane region" description="Helical" evidence="5">
    <location>
        <begin position="187"/>
        <end position="207"/>
    </location>
</feature>
<dbReference type="EMBL" id="FQVK01000006">
    <property type="protein sequence ID" value="SHE70797.1"/>
    <property type="molecule type" value="Genomic_DNA"/>
</dbReference>
<keyword evidence="3 5" id="KW-1133">Transmembrane helix</keyword>
<gene>
    <name evidence="7" type="ORF">SAMN05444279_106169</name>
</gene>
<dbReference type="AlphaFoldDB" id="A0A1M4VPN0"/>